<protein>
    <submittedName>
        <fullName evidence="1">Uncharacterized protein</fullName>
    </submittedName>
</protein>
<reference evidence="1 2" key="1">
    <citation type="submission" date="2017-10" db="EMBL/GenBank/DDBJ databases">
        <title>Novel microbial diversity and functional potential in the marine mammal oral microbiome.</title>
        <authorList>
            <person name="Dudek N.K."/>
            <person name="Sun C.L."/>
            <person name="Burstein D."/>
            <person name="Kantor R.S."/>
            <person name="Aliaga Goltsman D.S."/>
            <person name="Bik E.M."/>
            <person name="Thomas B.C."/>
            <person name="Banfield J.F."/>
            <person name="Relman D.A."/>
        </authorList>
    </citation>
    <scope>NUCLEOTIDE SEQUENCE [LARGE SCALE GENOMIC DNA]</scope>
    <source>
        <strain evidence="1">DOLJORAL78_47_16</strain>
    </source>
</reference>
<comment type="caution">
    <text evidence="1">The sequence shown here is derived from an EMBL/GenBank/DDBJ whole genome shotgun (WGS) entry which is preliminary data.</text>
</comment>
<evidence type="ECO:0000313" key="1">
    <source>
        <dbReference type="EMBL" id="PIE33541.1"/>
    </source>
</evidence>
<sequence length="59" mass="6382">MKKAAVFTAAFFVPGHQGPDEKLNRPKLALFSSKALPRNKLTDMGFFRSKGATGQSLTA</sequence>
<name>A0A2G6KD04_9BACT</name>
<proteinExistence type="predicted"/>
<organism evidence="1 2">
    <name type="scientific">candidate division KSB3 bacterium</name>
    <dbReference type="NCBI Taxonomy" id="2044937"/>
    <lineage>
        <taxon>Bacteria</taxon>
        <taxon>candidate division KSB3</taxon>
    </lineage>
</organism>
<evidence type="ECO:0000313" key="2">
    <source>
        <dbReference type="Proteomes" id="UP000230821"/>
    </source>
</evidence>
<dbReference type="AlphaFoldDB" id="A0A2G6KD04"/>
<dbReference type="EMBL" id="PDSK01000097">
    <property type="protein sequence ID" value="PIE33541.1"/>
    <property type="molecule type" value="Genomic_DNA"/>
</dbReference>
<dbReference type="Proteomes" id="UP000230821">
    <property type="component" value="Unassembled WGS sequence"/>
</dbReference>
<accession>A0A2G6KD04</accession>
<gene>
    <name evidence="1" type="ORF">CSA56_11490</name>
</gene>